<dbReference type="SUPFAM" id="SSF110296">
    <property type="entry name" value="Oligoxyloglucan reducing end-specific cellobiohydrolase"/>
    <property type="match status" value="4"/>
</dbReference>
<dbReference type="InterPro" id="IPR006581">
    <property type="entry name" value="VPS10"/>
</dbReference>
<comment type="subcellular location">
    <subcellularLocation>
        <location evidence="1">Golgi apparatus</location>
        <location evidence="1">trans-Golgi network membrane</location>
        <topology evidence="1">Multi-pass membrane protein</topology>
    </subcellularLocation>
    <subcellularLocation>
        <location evidence="2">Prevacuolar compartment membrane</location>
        <topology evidence="2">Multi-pass membrane protein</topology>
    </subcellularLocation>
</comment>
<evidence type="ECO:0000256" key="7">
    <source>
        <dbReference type="ARBA" id="ARBA00022927"/>
    </source>
</evidence>
<evidence type="ECO:0000256" key="8">
    <source>
        <dbReference type="ARBA" id="ARBA00022989"/>
    </source>
</evidence>
<dbReference type="InterPro" id="IPR050310">
    <property type="entry name" value="VPS10-sortilin"/>
</dbReference>
<dbReference type="GO" id="GO:0006895">
    <property type="term" value="P:Golgi to endosome transport"/>
    <property type="evidence" value="ECO:0007669"/>
    <property type="project" value="TreeGrafter"/>
</dbReference>
<reference evidence="20 21" key="1">
    <citation type="journal article" date="2018" name="Nat. Ecol. Evol.">
        <title>Pezizomycetes genomes reveal the molecular basis of ectomycorrhizal truffle lifestyle.</title>
        <authorList>
            <person name="Murat C."/>
            <person name="Payen T."/>
            <person name="Noel B."/>
            <person name="Kuo A."/>
            <person name="Morin E."/>
            <person name="Chen J."/>
            <person name="Kohler A."/>
            <person name="Krizsan K."/>
            <person name="Balestrini R."/>
            <person name="Da Silva C."/>
            <person name="Montanini B."/>
            <person name="Hainaut M."/>
            <person name="Levati E."/>
            <person name="Barry K.W."/>
            <person name="Belfiori B."/>
            <person name="Cichocki N."/>
            <person name="Clum A."/>
            <person name="Dockter R.B."/>
            <person name="Fauchery L."/>
            <person name="Guy J."/>
            <person name="Iotti M."/>
            <person name="Le Tacon F."/>
            <person name="Lindquist E.A."/>
            <person name="Lipzen A."/>
            <person name="Malagnac F."/>
            <person name="Mello A."/>
            <person name="Molinier V."/>
            <person name="Miyauchi S."/>
            <person name="Poulain J."/>
            <person name="Riccioni C."/>
            <person name="Rubini A."/>
            <person name="Sitrit Y."/>
            <person name="Splivallo R."/>
            <person name="Traeger S."/>
            <person name="Wang M."/>
            <person name="Zifcakova L."/>
            <person name="Wipf D."/>
            <person name="Zambonelli A."/>
            <person name="Paolocci F."/>
            <person name="Nowrousian M."/>
            <person name="Ottonello S."/>
            <person name="Baldrian P."/>
            <person name="Spatafora J.W."/>
            <person name="Henrissat B."/>
            <person name="Nagy L.G."/>
            <person name="Aury J.M."/>
            <person name="Wincker P."/>
            <person name="Grigoriev I.V."/>
            <person name="Bonfante P."/>
            <person name="Martin F.M."/>
        </authorList>
    </citation>
    <scope>NUCLEOTIDE SEQUENCE [LARGE SCALE GENOMIC DNA]</scope>
    <source>
        <strain evidence="20 21">RN42</strain>
    </source>
</reference>
<evidence type="ECO:0000256" key="17">
    <source>
        <dbReference type="SAM" id="Phobius"/>
    </source>
</evidence>
<accession>A0A3N4HZX2</accession>
<keyword evidence="18" id="KW-0732">Signal</keyword>
<dbReference type="Gene3D" id="3.30.60.270">
    <property type="match status" value="2"/>
</dbReference>
<evidence type="ECO:0000256" key="13">
    <source>
        <dbReference type="ARBA" id="ARBA00025569"/>
    </source>
</evidence>
<dbReference type="PANTHER" id="PTHR12106:SF27">
    <property type="entry name" value="SORTILIN-RELATED RECEPTOR"/>
    <property type="match status" value="1"/>
</dbReference>
<organism evidence="20 21">
    <name type="scientific">Ascobolus immersus RN42</name>
    <dbReference type="NCBI Taxonomy" id="1160509"/>
    <lineage>
        <taxon>Eukaryota</taxon>
        <taxon>Fungi</taxon>
        <taxon>Dikarya</taxon>
        <taxon>Ascomycota</taxon>
        <taxon>Pezizomycotina</taxon>
        <taxon>Pezizomycetes</taxon>
        <taxon>Pezizales</taxon>
        <taxon>Ascobolaceae</taxon>
        <taxon>Ascobolus</taxon>
    </lineage>
</organism>
<evidence type="ECO:0000256" key="6">
    <source>
        <dbReference type="ARBA" id="ARBA00022737"/>
    </source>
</evidence>
<dbReference type="GO" id="GO:0006896">
    <property type="term" value="P:Golgi to vacuole transport"/>
    <property type="evidence" value="ECO:0007669"/>
    <property type="project" value="TreeGrafter"/>
</dbReference>
<keyword evidence="10 17" id="KW-0472">Membrane</keyword>
<keyword evidence="7" id="KW-0653">Protein transport</keyword>
<evidence type="ECO:0000256" key="15">
    <source>
        <dbReference type="ARBA" id="ARBA00031354"/>
    </source>
</evidence>
<keyword evidence="11" id="KW-0675">Receptor</keyword>
<dbReference type="InterPro" id="IPR031777">
    <property type="entry name" value="Sortilin_C"/>
</dbReference>
<evidence type="ECO:0000256" key="18">
    <source>
        <dbReference type="SAM" id="SignalP"/>
    </source>
</evidence>
<dbReference type="GO" id="GO:0006623">
    <property type="term" value="P:protein targeting to vacuole"/>
    <property type="evidence" value="ECO:0007669"/>
    <property type="project" value="TreeGrafter"/>
</dbReference>
<keyword evidence="20" id="KW-0378">Hydrolase</keyword>
<evidence type="ECO:0000256" key="4">
    <source>
        <dbReference type="ARBA" id="ARBA00022448"/>
    </source>
</evidence>
<feature type="domain" description="VPS10" evidence="19">
    <location>
        <begin position="46"/>
        <end position="680"/>
    </location>
</feature>
<evidence type="ECO:0000256" key="11">
    <source>
        <dbReference type="ARBA" id="ARBA00023170"/>
    </source>
</evidence>
<proteinExistence type="predicted"/>
<dbReference type="EMBL" id="ML119701">
    <property type="protein sequence ID" value="RPA79239.1"/>
    <property type="molecule type" value="Genomic_DNA"/>
</dbReference>
<keyword evidence="9" id="KW-0333">Golgi apparatus</keyword>
<dbReference type="Pfam" id="PF15902">
    <property type="entry name" value="Sortilin-Vps10"/>
    <property type="match status" value="2"/>
</dbReference>
<dbReference type="STRING" id="1160509.A0A3N4HZX2"/>
<dbReference type="PANTHER" id="PTHR12106">
    <property type="entry name" value="SORTILIN RELATED"/>
    <property type="match status" value="1"/>
</dbReference>
<dbReference type="GO" id="GO:0005829">
    <property type="term" value="C:cytosol"/>
    <property type="evidence" value="ECO:0007669"/>
    <property type="project" value="GOC"/>
</dbReference>
<keyword evidence="21" id="KW-1185">Reference proteome</keyword>
<gene>
    <name evidence="20" type="ORF">BJ508DRAFT_416026</name>
</gene>
<keyword evidence="4" id="KW-0813">Transport</keyword>
<keyword evidence="6" id="KW-0677">Repeat</keyword>
<keyword evidence="12" id="KW-0325">Glycoprotein</keyword>
<feature type="chain" id="PRO_5017960458" description="Vacuolar protein sorting/targeting protein 10" evidence="18">
    <location>
        <begin position="24"/>
        <end position="1481"/>
    </location>
</feature>
<feature type="transmembrane region" description="Helical" evidence="17">
    <location>
        <begin position="1362"/>
        <end position="1383"/>
    </location>
</feature>
<dbReference type="InterPro" id="IPR031778">
    <property type="entry name" value="Sortilin_N"/>
</dbReference>
<keyword evidence="5 17" id="KW-0812">Transmembrane</keyword>
<feature type="transmembrane region" description="Helical" evidence="17">
    <location>
        <begin position="1410"/>
        <end position="1436"/>
    </location>
</feature>
<dbReference type="Proteomes" id="UP000275078">
    <property type="component" value="Unassembled WGS sequence"/>
</dbReference>
<evidence type="ECO:0000313" key="21">
    <source>
        <dbReference type="Proteomes" id="UP000275078"/>
    </source>
</evidence>
<evidence type="ECO:0000256" key="2">
    <source>
        <dbReference type="ARBA" id="ARBA00004488"/>
    </source>
</evidence>
<dbReference type="OrthoDB" id="443634at2759"/>
<evidence type="ECO:0000256" key="12">
    <source>
        <dbReference type="ARBA" id="ARBA00023180"/>
    </source>
</evidence>
<dbReference type="GO" id="GO:0016020">
    <property type="term" value="C:membrane"/>
    <property type="evidence" value="ECO:0007669"/>
    <property type="project" value="InterPro"/>
</dbReference>
<dbReference type="GO" id="GO:0005794">
    <property type="term" value="C:Golgi apparatus"/>
    <property type="evidence" value="ECO:0007669"/>
    <property type="project" value="UniProtKB-SubCell"/>
</dbReference>
<evidence type="ECO:0000313" key="20">
    <source>
        <dbReference type="EMBL" id="RPA79239.1"/>
    </source>
</evidence>
<comment type="function">
    <text evidence="13">Functions as a sorting receptor in the Golgi compartment required for the intracellular sorting and delivery of soluble vacuolar proteins, like carboxypeptidase Y (CPY) and proteinase A. Executes multiple rounds of sorting by cycling between the late Golgi and a prevacuolar endosome-like compartment.</text>
</comment>
<feature type="signal peptide" evidence="18">
    <location>
        <begin position="1"/>
        <end position="23"/>
    </location>
</feature>
<evidence type="ECO:0000256" key="1">
    <source>
        <dbReference type="ARBA" id="ARBA00004166"/>
    </source>
</evidence>
<evidence type="ECO:0000256" key="3">
    <source>
        <dbReference type="ARBA" id="ARBA00015369"/>
    </source>
</evidence>
<evidence type="ECO:0000256" key="14">
    <source>
        <dbReference type="ARBA" id="ARBA00031250"/>
    </source>
</evidence>
<evidence type="ECO:0000256" key="10">
    <source>
        <dbReference type="ARBA" id="ARBA00023136"/>
    </source>
</evidence>
<dbReference type="Gene3D" id="2.130.10.10">
    <property type="entry name" value="YVTN repeat-like/Quinoprotein amine dehydrogenase"/>
    <property type="match status" value="2"/>
</dbReference>
<dbReference type="Gene3D" id="2.120.10.10">
    <property type="match status" value="1"/>
</dbReference>
<dbReference type="SMART" id="SM00602">
    <property type="entry name" value="VPS10"/>
    <property type="match status" value="2"/>
</dbReference>
<evidence type="ECO:0000259" key="19">
    <source>
        <dbReference type="SMART" id="SM00602"/>
    </source>
</evidence>
<feature type="domain" description="VPS10" evidence="19">
    <location>
        <begin position="716"/>
        <end position="1351"/>
    </location>
</feature>
<keyword evidence="8 17" id="KW-1133">Transmembrane helix</keyword>
<evidence type="ECO:0000256" key="5">
    <source>
        <dbReference type="ARBA" id="ARBA00022692"/>
    </source>
</evidence>
<dbReference type="Pfam" id="PF15901">
    <property type="entry name" value="Sortilin_C"/>
    <property type="match status" value="2"/>
</dbReference>
<dbReference type="GO" id="GO:0016787">
    <property type="term" value="F:hydrolase activity"/>
    <property type="evidence" value="ECO:0007669"/>
    <property type="project" value="UniProtKB-KW"/>
</dbReference>
<evidence type="ECO:0000256" key="9">
    <source>
        <dbReference type="ARBA" id="ARBA00023034"/>
    </source>
</evidence>
<name>A0A3N4HZX2_ASCIM</name>
<evidence type="ECO:0000256" key="16">
    <source>
        <dbReference type="ARBA" id="ARBA00031902"/>
    </source>
</evidence>
<dbReference type="InterPro" id="IPR015943">
    <property type="entry name" value="WD40/YVTN_repeat-like_dom_sf"/>
</dbReference>
<dbReference type="FunFam" id="3.30.60.270:FF:000005">
    <property type="entry name" value="Sortilin"/>
    <property type="match status" value="2"/>
</dbReference>
<sequence>MRPLWWQGASALLLATGPLLSYAASQPNIKYTEFNRLPSSFFYFDDSPVILALQSVSGDEKVVWRSDDDGATWKEVEDAPKDLTYDIFDHPFEKQTAYILTKGREQFVTKDRGKHWQTFKTKYPPTWDTTPLVFNAKKPDYVLFTGMECDQDICKDHTFYTTDGFDSDPKLLRDETFGCTFARGTKTFDQAHAETVLCIVNGEDSNRKSDRRLLVSSDWFESSEEPYLDGDGSRKVRGVNVVAAVHKFILAAVRSQGTDEMALYVTQDTKTWDRAEFPHDHEGLKENAYTLLESTPYSVQVDVLSGSLDNPVGSLFMSNSNGTYFTRSIDATNRAKNGLVDFEQVSGIEGIVLVNTVHNVEEVRRRHSAEKEVESKISFDGGRTYSDLKTKDGKKLNVHSVTGLNNAGRVFSSPAPGLLMAVGNTGDYLRAYDKGDLYVSDDAGVTWDLALQEAHKYEFGDQGSILVAINDEEPTDVLSFSLDHGKHWKKAELPKKIKARALTTTKDSTSKKFVLAGDVKGGEGKAYIMSIDFEALNERKCVLDKNDEKKSDFEKWYARLDKDGKPDCLMGHKQFYWRRKKDAECFVDDVYTDPVPVEENCPCTEEDFECDYNFARKNNSPDAECVLVGKLRMPPASCRKPGDRFEASSGYRLIPGNTCERKTGVKKDEPIERPCSEAVGSPSSGKIKEVRKDFSTQRAEEYYYLERAESSKGEDETVIMRTHENEIWITDDQGSTWKQELKEKEIVSVYPHLYFHDIVFFLTPGQEVYYTTNRGADFSSFKAPTLPSADVNQILTFHPTRKDWLIWTGPKDCGDRYSSKCHLASYYSINRGDEWHLLANYVRSCQWVRTDKAEEIPEKLVFCEKYEKEEKPDEKTNPLQLISSENWFEDQKVLFKDIIGFASMEEFVIVAAANKEAKTLQLDASIDGKTFAEAKFPHNFQVKHQQAYTVLDSVTHAVFLHVTVNPAPGHEYGTILKSNSNGTSYVKSLDAVNRNEAGYVDFEKMQGLEGVAMVNVVDNVQDVLAGGRKKLKSMITHNDGSSWSYIPAPAKNSEGKAIGCNVKDMKKCSLHLHAYTERKDYRDTFSSGSAVGLMVAVGNVGEYLTNKVDGNTYVTRDGGISWKEAKKGPYMWEYGDQGSIIVLVDEANPTDKVLYTLNEGETWEEHVFSDDKVRIFDITTVPSDTSRKFILWAKGRGDKVSTFSLDFSGLTDKECVLKEKKDDGDFELWSPQHPFQENGCLFGHKAQYFRKIPDHRCYIGKKLPQPHKIVENCPCTRDDFECDYNYETQNDGTCALVPGLLPPDHSTYCQKNQNAIEWYPPTGYRRIPLTTCEKGKEFDKSTPQPCKGKEDLFRRKHGASGWGIFFAVLIPLLVSMGVAYWVYNNWASRFGTIRLGDDTGSPNDKPWIRYPILVVSAIVAVTMAIPGITQALFGWIGSKIQRQRRYTTRGSFARGGYSAVHHDDLDEGGLLAGDEDDDEEV</sequence>
<dbReference type="Gene3D" id="2.10.70.80">
    <property type="match status" value="2"/>
</dbReference>
<protein>
    <recommendedName>
        <fullName evidence="3">Vacuolar protein sorting/targeting protein 10</fullName>
    </recommendedName>
    <alternativeName>
        <fullName evidence="15">Carboxypeptidase Y receptor</fullName>
    </alternativeName>
    <alternativeName>
        <fullName evidence="14 16">Sortilin VPS10</fullName>
    </alternativeName>
</protein>